<comment type="caution">
    <text evidence="5">The sequence shown here is derived from an EMBL/GenBank/DDBJ whole genome shotgun (WGS) entry which is preliminary data.</text>
</comment>
<dbReference type="PROSITE" id="PS50137">
    <property type="entry name" value="DS_RBD"/>
    <property type="match status" value="1"/>
</dbReference>
<feature type="domain" description="DRBM" evidence="4">
    <location>
        <begin position="8"/>
        <end position="76"/>
    </location>
</feature>
<sequence>MKKDETGVHKNLLQEVSQRVGASLPPYTTFRSGLGHLPVFTCTVELAGISFTGVPAKNKKQVEKNAAMTAWLTFKQSEILSHFMLIADMDGVMSDSFFEKELDFFEVDAFQAMCAWSSSIPSSRED</sequence>
<dbReference type="Proteomes" id="UP001279734">
    <property type="component" value="Unassembled WGS sequence"/>
</dbReference>
<dbReference type="SUPFAM" id="SSF54768">
    <property type="entry name" value="dsRNA-binding domain-like"/>
    <property type="match status" value="1"/>
</dbReference>
<dbReference type="CDD" id="cd19908">
    <property type="entry name" value="DSRM_AtDRB-like_rpt2"/>
    <property type="match status" value="1"/>
</dbReference>
<dbReference type="AlphaFoldDB" id="A0AAD3SH97"/>
<gene>
    <name evidence="5" type="ORF">Nepgr_013109</name>
</gene>
<name>A0AAD3SH97_NEPGR</name>
<evidence type="ECO:0000313" key="5">
    <source>
        <dbReference type="EMBL" id="GMH11268.1"/>
    </source>
</evidence>
<reference evidence="5" key="1">
    <citation type="submission" date="2023-05" db="EMBL/GenBank/DDBJ databases">
        <title>Nepenthes gracilis genome sequencing.</title>
        <authorList>
            <person name="Fukushima K."/>
        </authorList>
    </citation>
    <scope>NUCLEOTIDE SEQUENCE</scope>
    <source>
        <strain evidence="5">SING2019-196</strain>
    </source>
</reference>
<dbReference type="PANTHER" id="PTHR46031:SF26">
    <property type="entry name" value="DOUBLE-STRANDED RNA-BINDING PROTEIN 2"/>
    <property type="match status" value="1"/>
</dbReference>
<dbReference type="InterPro" id="IPR014720">
    <property type="entry name" value="dsRBD_dom"/>
</dbReference>
<dbReference type="InterPro" id="IPR044451">
    <property type="entry name" value="AtDRB-like_DSRM_2"/>
</dbReference>
<keyword evidence="1" id="KW-0677">Repeat</keyword>
<evidence type="ECO:0000256" key="2">
    <source>
        <dbReference type="ARBA" id="ARBA00022884"/>
    </source>
</evidence>
<dbReference type="Pfam" id="PF00035">
    <property type="entry name" value="dsrm"/>
    <property type="match status" value="1"/>
</dbReference>
<dbReference type="EMBL" id="BSYO01000011">
    <property type="protein sequence ID" value="GMH11268.1"/>
    <property type="molecule type" value="Genomic_DNA"/>
</dbReference>
<evidence type="ECO:0000256" key="3">
    <source>
        <dbReference type="PROSITE-ProRule" id="PRU00266"/>
    </source>
</evidence>
<keyword evidence="2 3" id="KW-0694">RNA-binding</keyword>
<evidence type="ECO:0000256" key="1">
    <source>
        <dbReference type="ARBA" id="ARBA00022737"/>
    </source>
</evidence>
<protein>
    <recommendedName>
        <fullName evidence="4">DRBM domain-containing protein</fullName>
    </recommendedName>
</protein>
<dbReference type="FunFam" id="3.30.160.20:FF:000036">
    <property type="entry name" value="Double-stranded RNA-binding protein 2"/>
    <property type="match status" value="1"/>
</dbReference>
<organism evidence="5 6">
    <name type="scientific">Nepenthes gracilis</name>
    <name type="common">Slender pitcher plant</name>
    <dbReference type="NCBI Taxonomy" id="150966"/>
    <lineage>
        <taxon>Eukaryota</taxon>
        <taxon>Viridiplantae</taxon>
        <taxon>Streptophyta</taxon>
        <taxon>Embryophyta</taxon>
        <taxon>Tracheophyta</taxon>
        <taxon>Spermatophyta</taxon>
        <taxon>Magnoliopsida</taxon>
        <taxon>eudicotyledons</taxon>
        <taxon>Gunneridae</taxon>
        <taxon>Pentapetalae</taxon>
        <taxon>Caryophyllales</taxon>
        <taxon>Nepenthaceae</taxon>
        <taxon>Nepenthes</taxon>
    </lineage>
</organism>
<dbReference type="Gene3D" id="3.30.160.20">
    <property type="match status" value="1"/>
</dbReference>
<dbReference type="PANTHER" id="PTHR46031">
    <property type="match status" value="1"/>
</dbReference>
<dbReference type="SMART" id="SM00358">
    <property type="entry name" value="DSRM"/>
    <property type="match status" value="1"/>
</dbReference>
<dbReference type="GO" id="GO:0003725">
    <property type="term" value="F:double-stranded RNA binding"/>
    <property type="evidence" value="ECO:0007669"/>
    <property type="project" value="InterPro"/>
</dbReference>
<evidence type="ECO:0000313" key="6">
    <source>
        <dbReference type="Proteomes" id="UP001279734"/>
    </source>
</evidence>
<accession>A0AAD3SH97</accession>
<evidence type="ECO:0000259" key="4">
    <source>
        <dbReference type="PROSITE" id="PS50137"/>
    </source>
</evidence>
<proteinExistence type="predicted"/>
<keyword evidence="6" id="KW-1185">Reference proteome</keyword>